<comment type="caution">
    <text evidence="2">The sequence shown here is derived from an EMBL/GenBank/DDBJ whole genome shotgun (WGS) entry which is preliminary data.</text>
</comment>
<feature type="region of interest" description="Disordered" evidence="1">
    <location>
        <begin position="9"/>
        <end position="30"/>
    </location>
</feature>
<evidence type="ECO:0000256" key="1">
    <source>
        <dbReference type="SAM" id="MobiDB-lite"/>
    </source>
</evidence>
<dbReference type="InterPro" id="IPR029044">
    <property type="entry name" value="Nucleotide-diphossugar_trans"/>
</dbReference>
<evidence type="ECO:0000313" key="2">
    <source>
        <dbReference type="EMBL" id="CAK0910990.1"/>
    </source>
</evidence>
<accession>A0ABN9YFJ0</accession>
<feature type="compositionally biased region" description="Gly residues" evidence="1">
    <location>
        <begin position="95"/>
        <end position="106"/>
    </location>
</feature>
<name>A0ABN9YFJ0_9DINO</name>
<evidence type="ECO:0000313" key="3">
    <source>
        <dbReference type="Proteomes" id="UP001189429"/>
    </source>
</evidence>
<feature type="region of interest" description="Disordered" evidence="1">
    <location>
        <begin position="44"/>
        <end position="68"/>
    </location>
</feature>
<dbReference type="SUPFAM" id="SSF53474">
    <property type="entry name" value="alpha/beta-Hydrolases"/>
    <property type="match status" value="1"/>
</dbReference>
<dbReference type="Gene3D" id="3.40.50.1820">
    <property type="entry name" value="alpha/beta hydrolase"/>
    <property type="match status" value="1"/>
</dbReference>
<keyword evidence="3" id="KW-1185">Reference proteome</keyword>
<feature type="region of interest" description="Disordered" evidence="1">
    <location>
        <begin position="800"/>
        <end position="826"/>
    </location>
</feature>
<gene>
    <name evidence="2" type="ORF">PCOR1329_LOCUS85001</name>
</gene>
<reference evidence="2" key="1">
    <citation type="submission" date="2023-10" db="EMBL/GenBank/DDBJ databases">
        <authorList>
            <person name="Chen Y."/>
            <person name="Shah S."/>
            <person name="Dougan E. K."/>
            <person name="Thang M."/>
            <person name="Chan C."/>
        </authorList>
    </citation>
    <scope>NUCLEOTIDE SEQUENCE [LARGE SCALE GENOMIC DNA]</scope>
</reference>
<dbReference type="SUPFAM" id="SSF53448">
    <property type="entry name" value="Nucleotide-diphospho-sugar transferases"/>
    <property type="match status" value="1"/>
</dbReference>
<dbReference type="Proteomes" id="UP001189429">
    <property type="component" value="Unassembled WGS sequence"/>
</dbReference>
<proteinExistence type="predicted"/>
<organism evidence="2 3">
    <name type="scientific">Prorocentrum cordatum</name>
    <dbReference type="NCBI Taxonomy" id="2364126"/>
    <lineage>
        <taxon>Eukaryota</taxon>
        <taxon>Sar</taxon>
        <taxon>Alveolata</taxon>
        <taxon>Dinophyceae</taxon>
        <taxon>Prorocentrales</taxon>
        <taxon>Prorocentraceae</taxon>
        <taxon>Prorocentrum</taxon>
    </lineage>
</organism>
<protein>
    <recommendedName>
        <fullName evidence="4">Serine aminopeptidase S33 domain-containing protein</fullName>
    </recommendedName>
</protein>
<sequence>MVPWLLSACSRRDGRSQQKPSLAAGARHGGHLQRRAALAGVGDARASGGVGAAPGRWARGSFTRPRGRARGCGRRCAAGLARGPPRRRRAVRGLRGGRQGPVGLGAAGRRDRPGGEGVRWRTVVVRWGGNAELAAEVVRPGSPWEEMVASGLARLIAVDYRGFGWSGGAPSMAALRADVSDLLVALPAWHAARGLRWPPAPGRLVLLGRSLGAQAALHAAALLPPPLRAALVLDSPAVCHWPLEQACLSHDTPWPRLRPTSEDDDNPDVHEKGCNEADVVVADAGHAAALAEVARLGGVIAEVEAAEVRAGCWEALSAALAEAGAPRLRPAGRRLERCACCRAPGARRAQPAREAAMLDAQDIVSGLDSELLLLASASASEGPCVPPSRLETDIAEVEAPILTVLLLQALGLQRQWDGGALCEGRAPVIRDEVIGQPALDEAGACTSEELAAQNEPCNQEPIGQAMHMPLRYVLHYCYNTFNVRERAEDLREGGPWRDVFSHSALEIRDASHILPHARAQQMYYHGMGPDGRWRGWAPFADWFRYEVMARHGGWWVDADSISVRNLARLTDGPPLAPISGRHRGDRRTVGAVALPDPYAPAEAELHRWSAELPPVDRQAQPSPGSPGVRSAHPRAAFCGWAARLATAGWRVGLITNSHFFVPPARCSLMRPLADEMRSLLERYAAEVEMRGKEAVTGLDSRGQALCALPTGIVGMQAFQRFAQKLMRESACSAAVDRPLVLHWCVFNPVDANDPDRMHRVLAGDEILRGRWVHAIHIFRIVRDEWERRGMPAPVLRPVTCDDPPSTPDAREAARRPARRAVRSAAAPQALAELPVRELPAPSGPLLKRRRGRLASAVGV</sequence>
<feature type="region of interest" description="Disordered" evidence="1">
    <location>
        <begin position="95"/>
        <end position="115"/>
    </location>
</feature>
<dbReference type="InterPro" id="IPR029058">
    <property type="entry name" value="AB_hydrolase_fold"/>
</dbReference>
<dbReference type="EMBL" id="CAUYUJ010022503">
    <property type="protein sequence ID" value="CAK0910990.1"/>
    <property type="molecule type" value="Genomic_DNA"/>
</dbReference>
<evidence type="ECO:0008006" key="4">
    <source>
        <dbReference type="Google" id="ProtNLM"/>
    </source>
</evidence>